<keyword evidence="3" id="KW-0963">Cytoplasm</keyword>
<keyword evidence="14" id="KW-1185">Reference proteome</keyword>
<dbReference type="InterPro" id="IPR000504">
    <property type="entry name" value="RRM_dom"/>
</dbReference>
<evidence type="ECO:0000313" key="13">
    <source>
        <dbReference type="EMBL" id="PWA23217.1"/>
    </source>
</evidence>
<accession>A0A315VJP1</accession>
<feature type="region of interest" description="Disordered" evidence="11">
    <location>
        <begin position="664"/>
        <end position="716"/>
    </location>
</feature>
<feature type="compositionally biased region" description="Pro residues" evidence="11">
    <location>
        <begin position="582"/>
        <end position="591"/>
    </location>
</feature>
<feature type="domain" description="RRM" evidence="12">
    <location>
        <begin position="186"/>
        <end position="256"/>
    </location>
</feature>
<dbReference type="PANTHER" id="PTHR48025:SF1">
    <property type="entry name" value="RRM DOMAIN-CONTAINING PROTEIN"/>
    <property type="match status" value="1"/>
</dbReference>
<evidence type="ECO:0000256" key="6">
    <source>
        <dbReference type="ARBA" id="ARBA00022884"/>
    </source>
</evidence>
<dbReference type="EMBL" id="NHOQ01001678">
    <property type="protein sequence ID" value="PWA23217.1"/>
    <property type="molecule type" value="Genomic_DNA"/>
</dbReference>
<dbReference type="FunFam" id="3.30.70.330:FF:000046">
    <property type="entry name" value="RNA-binding protein 14 isoform X1"/>
    <property type="match status" value="1"/>
</dbReference>
<evidence type="ECO:0000256" key="9">
    <source>
        <dbReference type="ARBA" id="ARBA00075694"/>
    </source>
</evidence>
<evidence type="ECO:0000256" key="5">
    <source>
        <dbReference type="ARBA" id="ARBA00022737"/>
    </source>
</evidence>
<feature type="region of interest" description="Disordered" evidence="11">
    <location>
        <begin position="347"/>
        <end position="373"/>
    </location>
</feature>
<proteinExistence type="predicted"/>
<evidence type="ECO:0000256" key="10">
    <source>
        <dbReference type="PROSITE-ProRule" id="PRU00176"/>
    </source>
</evidence>
<evidence type="ECO:0000256" key="2">
    <source>
        <dbReference type="ARBA" id="ARBA00004496"/>
    </source>
</evidence>
<evidence type="ECO:0000259" key="12">
    <source>
        <dbReference type="PROSITE" id="PS50102"/>
    </source>
</evidence>
<keyword evidence="6 10" id="KW-0694">RNA-binding</keyword>
<dbReference type="AlphaFoldDB" id="A0A315VJP1"/>
<dbReference type="InterPro" id="IPR012677">
    <property type="entry name" value="Nucleotide-bd_a/b_plait_sf"/>
</dbReference>
<comment type="subcellular location">
    <subcellularLocation>
        <location evidence="2">Cytoplasm</location>
    </subcellularLocation>
    <subcellularLocation>
        <location evidence="1">Nucleus</location>
    </subcellularLocation>
</comment>
<protein>
    <recommendedName>
        <fullName evidence="8">RNA-binding protein 14</fullName>
    </recommendedName>
    <alternativeName>
        <fullName evidence="9">RNA-binding motif protein 14</fullName>
    </alternativeName>
</protein>
<evidence type="ECO:0000256" key="7">
    <source>
        <dbReference type="ARBA" id="ARBA00023242"/>
    </source>
</evidence>
<dbReference type="GO" id="GO:0005737">
    <property type="term" value="C:cytoplasm"/>
    <property type="evidence" value="ECO:0007669"/>
    <property type="project" value="UniProtKB-SubCell"/>
</dbReference>
<feature type="compositionally biased region" description="Low complexity" evidence="11">
    <location>
        <begin position="669"/>
        <end position="678"/>
    </location>
</feature>
<comment type="caution">
    <text evidence="13">The sequence shown here is derived from an EMBL/GenBank/DDBJ whole genome shotgun (WGS) entry which is preliminary data.</text>
</comment>
<dbReference type="Proteomes" id="UP000250572">
    <property type="component" value="Unassembled WGS sequence"/>
</dbReference>
<dbReference type="GO" id="GO:0005634">
    <property type="term" value="C:nucleus"/>
    <property type="evidence" value="ECO:0007669"/>
    <property type="project" value="UniProtKB-SubCell"/>
</dbReference>
<dbReference type="GO" id="GO:0003729">
    <property type="term" value="F:mRNA binding"/>
    <property type="evidence" value="ECO:0007669"/>
    <property type="project" value="TreeGrafter"/>
</dbReference>
<evidence type="ECO:0000256" key="4">
    <source>
        <dbReference type="ARBA" id="ARBA00022553"/>
    </source>
</evidence>
<evidence type="ECO:0000256" key="8">
    <source>
        <dbReference type="ARBA" id="ARBA00067851"/>
    </source>
</evidence>
<dbReference type="SMART" id="SM00361">
    <property type="entry name" value="RRM_1"/>
    <property type="match status" value="2"/>
</dbReference>
<dbReference type="InterPro" id="IPR003954">
    <property type="entry name" value="RRM_euk-type"/>
</dbReference>
<feature type="compositionally biased region" description="Polar residues" evidence="11">
    <location>
        <begin position="682"/>
        <end position="691"/>
    </location>
</feature>
<dbReference type="PANTHER" id="PTHR48025">
    <property type="entry name" value="OS02G0815200 PROTEIN"/>
    <property type="match status" value="1"/>
</dbReference>
<dbReference type="GO" id="GO:0098534">
    <property type="term" value="P:centriole assembly"/>
    <property type="evidence" value="ECO:0007669"/>
    <property type="project" value="UniProtKB-ARBA"/>
</dbReference>
<feature type="region of interest" description="Disordered" evidence="11">
    <location>
        <begin position="579"/>
        <end position="615"/>
    </location>
</feature>
<evidence type="ECO:0000256" key="11">
    <source>
        <dbReference type="SAM" id="MobiDB-lite"/>
    </source>
</evidence>
<name>A0A315VJP1_GAMAF</name>
<sequence>MGKNWESSEESGNDMFWEKEGGLLEKLMATGMRGGGGGGASGGERELDVSVETRIFKLRLNMRLLEKAFCDCMNRGRFPLQNVQRVCRVDGQLQPDRNDPVFYPLGFQFIVACSMFFRLQPRKSSLILPLWPVMTCVYRSTRVCGSSFQPTWKEDVTWKQISSYSRNGVAGCDVCLVDTEMSGENVKLFVGNLPLDATQDELNKLFAPYGEIDTCSLLRQYAFVTLKGEGAADRAIRHLDGKEYRGRPLVVEESRARPPNSIKVFVGNISATCSADDLHGLFSTFGRVLDCDKVKARLCSNVGYAFVHMERKEEALAAIEALNGTMFKGRQLAVELSKAQPLINQIPGGGDSSAGGGGREGLLPRPPPSLEHHQSQAAVLAAAAAAAAGLPIQVQQSVHNSFYNTTTFDPTYAALKGLTSSKGADGVIYGALASQVYGAVADQVYQEMAHHNPAAEEAEQPAVPDPTTLFEAARAKFWQSSRQEEKQQQQLLHQKTNETAVQSEETGPLFFLTRFPVPLLRYAPNDARFCRHHLESLKTQHLPPLRLKGRILLLEYYQQMHQYQQYQQYQQQYQYLQYAYTNPPPPPPPPGSAQTQAPPTTAPAPPGTYTAPPTYASTDAYAAPGTYAASGGYDTSSGTYDTSSGNYNASSGSYDASAGYDTSGGYGASGAYDSSGAYPATANYSTSTPYEQTPAHGQPTPQRHDYPYHTPEPPYR</sequence>
<reference evidence="13 14" key="1">
    <citation type="journal article" date="2018" name="G3 (Bethesda)">
        <title>A High-Quality Reference Genome for the Invasive Mosquitofish Gambusia affinis Using a Chicago Library.</title>
        <authorList>
            <person name="Hoffberg S.L."/>
            <person name="Troendle N.J."/>
            <person name="Glenn T.C."/>
            <person name="Mahmud O."/>
            <person name="Louha S."/>
            <person name="Chalopin D."/>
            <person name="Bennetzen J.L."/>
            <person name="Mauricio R."/>
        </authorList>
    </citation>
    <scope>NUCLEOTIDE SEQUENCE [LARGE SCALE GENOMIC DNA]</scope>
    <source>
        <strain evidence="13">NE01/NJP1002.9</strain>
        <tissue evidence="13">Muscle</tissue>
    </source>
</reference>
<evidence type="ECO:0000256" key="3">
    <source>
        <dbReference type="ARBA" id="ARBA00022490"/>
    </source>
</evidence>
<gene>
    <name evidence="13" type="ORF">CCH79_00002413</name>
</gene>
<dbReference type="GO" id="GO:0010467">
    <property type="term" value="P:gene expression"/>
    <property type="evidence" value="ECO:0007669"/>
    <property type="project" value="UniProtKB-ARBA"/>
</dbReference>
<dbReference type="SUPFAM" id="SSF54928">
    <property type="entry name" value="RNA-binding domain, RBD"/>
    <property type="match status" value="2"/>
</dbReference>
<dbReference type="STRING" id="33528.ENSGAFP00000006571"/>
<keyword evidence="5" id="KW-0677">Repeat</keyword>
<evidence type="ECO:0000256" key="1">
    <source>
        <dbReference type="ARBA" id="ARBA00004123"/>
    </source>
</evidence>
<dbReference type="InterPro" id="IPR035979">
    <property type="entry name" value="RBD_domain_sf"/>
</dbReference>
<feature type="domain" description="RRM" evidence="12">
    <location>
        <begin position="262"/>
        <end position="339"/>
    </location>
</feature>
<feature type="compositionally biased region" description="Gly residues" evidence="11">
    <location>
        <begin position="347"/>
        <end position="360"/>
    </location>
</feature>
<dbReference type="InterPro" id="IPR050502">
    <property type="entry name" value="Euk_RNA-bind_prot"/>
</dbReference>
<keyword evidence="7" id="KW-0539">Nucleus</keyword>
<organism evidence="13 14">
    <name type="scientific">Gambusia affinis</name>
    <name type="common">Western mosquitofish</name>
    <name type="synonym">Heterandria affinis</name>
    <dbReference type="NCBI Taxonomy" id="33528"/>
    <lineage>
        <taxon>Eukaryota</taxon>
        <taxon>Metazoa</taxon>
        <taxon>Chordata</taxon>
        <taxon>Craniata</taxon>
        <taxon>Vertebrata</taxon>
        <taxon>Euteleostomi</taxon>
        <taxon>Actinopterygii</taxon>
        <taxon>Neopterygii</taxon>
        <taxon>Teleostei</taxon>
        <taxon>Neoteleostei</taxon>
        <taxon>Acanthomorphata</taxon>
        <taxon>Ovalentaria</taxon>
        <taxon>Atherinomorphae</taxon>
        <taxon>Cyprinodontiformes</taxon>
        <taxon>Poeciliidae</taxon>
        <taxon>Poeciliinae</taxon>
        <taxon>Gambusia</taxon>
    </lineage>
</organism>
<dbReference type="Gene3D" id="3.30.70.330">
    <property type="match status" value="2"/>
</dbReference>
<dbReference type="SMART" id="SM00360">
    <property type="entry name" value="RRM"/>
    <property type="match status" value="2"/>
</dbReference>
<evidence type="ECO:0000313" key="14">
    <source>
        <dbReference type="Proteomes" id="UP000250572"/>
    </source>
</evidence>
<dbReference type="PROSITE" id="PS50102">
    <property type="entry name" value="RRM"/>
    <property type="match status" value="2"/>
</dbReference>
<keyword evidence="4" id="KW-0597">Phosphoprotein</keyword>
<dbReference type="Pfam" id="PF00076">
    <property type="entry name" value="RRM_1"/>
    <property type="match status" value="2"/>
</dbReference>